<proteinExistence type="predicted"/>
<evidence type="ECO:0000256" key="3">
    <source>
        <dbReference type="ARBA" id="ARBA00023242"/>
    </source>
</evidence>
<name>B4ML35_DROWI</name>
<sequence length="796" mass="91424">MHIAEHYGVGWLKKDDKPHTITRSGVICMMQTYLKENQGSRLICRLCGREFASGLGMLLHLEGCGEEAKRFKCKYCSRSYTRLSLITHLRSCGHRYQISSSSANVELKTERKIRTKSNLDQSQIKKSSTKAPFNLRLLLIRKREDLDSQVVVQQQDQKDGQLQCGLCSERIIKGDWRDHLSTHYGVGWPSGQEPRNLTRHSIIGQMNSYLKKNPGKRLTCRLCNRQLSSGLGMLLHLEGCGMKKCRMKCKYCAGSFTRLTMLQHIRICERQYEKELQLDMEEQTDIDDSGVEGEGEGSVELSKFKWKRTKSIHNSTKWTKSLYTRYQLLNDKVVSKWTQFTQANYAKEPLYADCLPSYVKLSWTEAYELLNSSRQTKSMRFAYDKVRDECDWRELRPLEAINTKNEYITYFGAPVRQLEWVPLPPNVHEQYLLCSLRSKMHGYTRKMDANAEDKALMVLLKCTLDTETRATDVWPLQMKLHYGIRVQKGPVFSFAFMPSGGYMESSNRLGLLAIATASSEIHIYALPLQLTTEETIQAGQDSIIELNSLMTLSLDVKSSVQDQCTKICWSEAHGHNFLVSGYASGNVAFWDIGDVEGINCFKRHNHNSFVPLHYFYFGERNIQYFTRVVVLSPCGILFNNKTIDYVLDSARDMHFNCQENMLIVVTENGDLAFINPRELNMDPRAHKLTHNVRAVSYTELAKLNVDSSVENIVAISGDDFQRDYGVIIKPLTAIPKAKKDDYLNHKRRPSSFELMTMTRFNSVRCNLNSPARSWVAVGAEHGMLRIVNFCRNDYFT</sequence>
<evidence type="ECO:0000256" key="2">
    <source>
        <dbReference type="ARBA" id="ARBA00023163"/>
    </source>
</evidence>
<evidence type="ECO:0000313" key="4">
    <source>
        <dbReference type="EMBL" id="EDW73093.2"/>
    </source>
</evidence>
<dbReference type="GO" id="GO:0000127">
    <property type="term" value="C:transcription factor TFIIIC complex"/>
    <property type="evidence" value="ECO:0007669"/>
    <property type="project" value="TreeGrafter"/>
</dbReference>
<keyword evidence="3" id="KW-0539">Nucleus</keyword>
<dbReference type="PANTHER" id="PTHR15052:SF2">
    <property type="entry name" value="GENERAL TRANSCRIPTION FACTOR 3C POLYPEPTIDE 2"/>
    <property type="match status" value="1"/>
</dbReference>
<evidence type="ECO:0000256" key="1">
    <source>
        <dbReference type="ARBA" id="ARBA00004123"/>
    </source>
</evidence>
<dbReference type="Proteomes" id="UP000007798">
    <property type="component" value="Unassembled WGS sequence"/>
</dbReference>
<dbReference type="InterPro" id="IPR052416">
    <property type="entry name" value="GTF3C_component"/>
</dbReference>
<dbReference type="PANTHER" id="PTHR15052">
    <property type="entry name" value="RNA POLYMERASE III TRANSCRIPTION INITIATION FACTOR COMPLEX SUBUNIT"/>
    <property type="match status" value="1"/>
</dbReference>
<dbReference type="HOGENOM" id="CLU_257827_0_0_1"/>
<evidence type="ECO:0000313" key="5">
    <source>
        <dbReference type="Proteomes" id="UP000007798"/>
    </source>
</evidence>
<accession>B4ML35</accession>
<keyword evidence="5" id="KW-1185">Reference proteome</keyword>
<dbReference type="AlphaFoldDB" id="B4ML35"/>
<dbReference type="OrthoDB" id="4703at2759"/>
<dbReference type="eggNOG" id="KOG1721">
    <property type="taxonomic scope" value="Eukaryota"/>
</dbReference>
<dbReference type="GO" id="GO:0005634">
    <property type="term" value="C:nucleus"/>
    <property type="evidence" value="ECO:0007669"/>
    <property type="project" value="UniProtKB-SubCell"/>
</dbReference>
<dbReference type="Gene3D" id="2.130.10.10">
    <property type="entry name" value="YVTN repeat-like/Quinoprotein amine dehydrogenase"/>
    <property type="match status" value="1"/>
</dbReference>
<dbReference type="STRING" id="7260.B4ML35"/>
<evidence type="ECO:0008006" key="6">
    <source>
        <dbReference type="Google" id="ProtNLM"/>
    </source>
</evidence>
<dbReference type="EMBL" id="CH963847">
    <property type="protein sequence ID" value="EDW73093.2"/>
    <property type="molecule type" value="Genomic_DNA"/>
</dbReference>
<gene>
    <name evidence="4" type="primary">Dwil\GK17358</name>
    <name evidence="4" type="ORF">Dwil_GK17358</name>
</gene>
<reference evidence="4 5" key="1">
    <citation type="journal article" date="2007" name="Nature">
        <title>Evolution of genes and genomes on the Drosophila phylogeny.</title>
        <authorList>
            <consortium name="Drosophila 12 Genomes Consortium"/>
            <person name="Clark A.G."/>
            <person name="Eisen M.B."/>
            <person name="Smith D.R."/>
            <person name="Bergman C.M."/>
            <person name="Oliver B."/>
            <person name="Markow T.A."/>
            <person name="Kaufman T.C."/>
            <person name="Kellis M."/>
            <person name="Gelbart W."/>
            <person name="Iyer V.N."/>
            <person name="Pollard D.A."/>
            <person name="Sackton T.B."/>
            <person name="Larracuente A.M."/>
            <person name="Singh N.D."/>
            <person name="Abad J.P."/>
            <person name="Abt D.N."/>
            <person name="Adryan B."/>
            <person name="Aguade M."/>
            <person name="Akashi H."/>
            <person name="Anderson W.W."/>
            <person name="Aquadro C.F."/>
            <person name="Ardell D.H."/>
            <person name="Arguello R."/>
            <person name="Artieri C.G."/>
            <person name="Barbash D.A."/>
            <person name="Barker D."/>
            <person name="Barsanti P."/>
            <person name="Batterham P."/>
            <person name="Batzoglou S."/>
            <person name="Begun D."/>
            <person name="Bhutkar A."/>
            <person name="Blanco E."/>
            <person name="Bosak S.A."/>
            <person name="Bradley R.K."/>
            <person name="Brand A.D."/>
            <person name="Brent M.R."/>
            <person name="Brooks A.N."/>
            <person name="Brown R.H."/>
            <person name="Butlin R.K."/>
            <person name="Caggese C."/>
            <person name="Calvi B.R."/>
            <person name="Bernardo de Carvalho A."/>
            <person name="Caspi A."/>
            <person name="Castrezana S."/>
            <person name="Celniker S.E."/>
            <person name="Chang J.L."/>
            <person name="Chapple C."/>
            <person name="Chatterji S."/>
            <person name="Chinwalla A."/>
            <person name="Civetta A."/>
            <person name="Clifton S.W."/>
            <person name="Comeron J.M."/>
            <person name="Costello J.C."/>
            <person name="Coyne J.A."/>
            <person name="Daub J."/>
            <person name="David R.G."/>
            <person name="Delcher A.L."/>
            <person name="Delehaunty K."/>
            <person name="Do C.B."/>
            <person name="Ebling H."/>
            <person name="Edwards K."/>
            <person name="Eickbush T."/>
            <person name="Evans J.D."/>
            <person name="Filipski A."/>
            <person name="Findeiss S."/>
            <person name="Freyhult E."/>
            <person name="Fulton L."/>
            <person name="Fulton R."/>
            <person name="Garcia A.C."/>
            <person name="Gardiner A."/>
            <person name="Garfield D.A."/>
            <person name="Garvin B.E."/>
            <person name="Gibson G."/>
            <person name="Gilbert D."/>
            <person name="Gnerre S."/>
            <person name="Godfrey J."/>
            <person name="Good R."/>
            <person name="Gotea V."/>
            <person name="Gravely B."/>
            <person name="Greenberg A.J."/>
            <person name="Griffiths-Jones S."/>
            <person name="Gross S."/>
            <person name="Guigo R."/>
            <person name="Gustafson E.A."/>
            <person name="Haerty W."/>
            <person name="Hahn M.W."/>
            <person name="Halligan D.L."/>
            <person name="Halpern A.L."/>
            <person name="Halter G.M."/>
            <person name="Han M.V."/>
            <person name="Heger A."/>
            <person name="Hillier L."/>
            <person name="Hinrichs A.S."/>
            <person name="Holmes I."/>
            <person name="Hoskins R.A."/>
            <person name="Hubisz M.J."/>
            <person name="Hultmark D."/>
            <person name="Huntley M.A."/>
            <person name="Jaffe D.B."/>
            <person name="Jagadeeshan S."/>
            <person name="Jeck W.R."/>
            <person name="Johnson J."/>
            <person name="Jones C.D."/>
            <person name="Jordan W.C."/>
            <person name="Karpen G.H."/>
            <person name="Kataoka E."/>
            <person name="Keightley P.D."/>
            <person name="Kheradpour P."/>
            <person name="Kirkness E.F."/>
            <person name="Koerich L.B."/>
            <person name="Kristiansen K."/>
            <person name="Kudrna D."/>
            <person name="Kulathinal R.J."/>
            <person name="Kumar S."/>
            <person name="Kwok R."/>
            <person name="Lander E."/>
            <person name="Langley C.H."/>
            <person name="Lapoint R."/>
            <person name="Lazzaro B.P."/>
            <person name="Lee S.J."/>
            <person name="Levesque L."/>
            <person name="Li R."/>
            <person name="Lin C.F."/>
            <person name="Lin M.F."/>
            <person name="Lindblad-Toh K."/>
            <person name="Llopart A."/>
            <person name="Long M."/>
            <person name="Low L."/>
            <person name="Lozovsky E."/>
            <person name="Lu J."/>
            <person name="Luo M."/>
            <person name="Machado C.A."/>
            <person name="Makalowski W."/>
            <person name="Marzo M."/>
            <person name="Matsuda M."/>
            <person name="Matzkin L."/>
            <person name="McAllister B."/>
            <person name="McBride C.S."/>
            <person name="McKernan B."/>
            <person name="McKernan K."/>
            <person name="Mendez-Lago M."/>
            <person name="Minx P."/>
            <person name="Mollenhauer M.U."/>
            <person name="Montooth K."/>
            <person name="Mount S.M."/>
            <person name="Mu X."/>
            <person name="Myers E."/>
            <person name="Negre B."/>
            <person name="Newfeld S."/>
            <person name="Nielsen R."/>
            <person name="Noor M.A."/>
            <person name="O'Grady P."/>
            <person name="Pachter L."/>
            <person name="Papaceit M."/>
            <person name="Parisi M.J."/>
            <person name="Parisi M."/>
            <person name="Parts L."/>
            <person name="Pedersen J.S."/>
            <person name="Pesole G."/>
            <person name="Phillippy A.M."/>
            <person name="Ponting C.P."/>
            <person name="Pop M."/>
            <person name="Porcelli D."/>
            <person name="Powell J.R."/>
            <person name="Prohaska S."/>
            <person name="Pruitt K."/>
            <person name="Puig M."/>
            <person name="Quesneville H."/>
            <person name="Ram K.R."/>
            <person name="Rand D."/>
            <person name="Rasmussen M.D."/>
            <person name="Reed L.K."/>
            <person name="Reenan R."/>
            <person name="Reily A."/>
            <person name="Remington K.A."/>
            <person name="Rieger T.T."/>
            <person name="Ritchie M.G."/>
            <person name="Robin C."/>
            <person name="Rogers Y.H."/>
            <person name="Rohde C."/>
            <person name="Rozas J."/>
            <person name="Rubenfield M.J."/>
            <person name="Ruiz A."/>
            <person name="Russo S."/>
            <person name="Salzberg S.L."/>
            <person name="Sanchez-Gracia A."/>
            <person name="Saranga D.J."/>
            <person name="Sato H."/>
            <person name="Schaeffer S.W."/>
            <person name="Schatz M.C."/>
            <person name="Schlenke T."/>
            <person name="Schwartz R."/>
            <person name="Segarra C."/>
            <person name="Singh R.S."/>
            <person name="Sirot L."/>
            <person name="Sirota M."/>
            <person name="Sisneros N.B."/>
            <person name="Smith C.D."/>
            <person name="Smith T.F."/>
            <person name="Spieth J."/>
            <person name="Stage D.E."/>
            <person name="Stark A."/>
            <person name="Stephan W."/>
            <person name="Strausberg R.L."/>
            <person name="Strempel S."/>
            <person name="Sturgill D."/>
            <person name="Sutton G."/>
            <person name="Sutton G.G."/>
            <person name="Tao W."/>
            <person name="Teichmann S."/>
            <person name="Tobari Y.N."/>
            <person name="Tomimura Y."/>
            <person name="Tsolas J.M."/>
            <person name="Valente V.L."/>
            <person name="Venter E."/>
            <person name="Venter J.C."/>
            <person name="Vicario S."/>
            <person name="Vieira F.G."/>
            <person name="Vilella A.J."/>
            <person name="Villasante A."/>
            <person name="Walenz B."/>
            <person name="Wang J."/>
            <person name="Wasserman M."/>
            <person name="Watts T."/>
            <person name="Wilson D."/>
            <person name="Wilson R.K."/>
            <person name="Wing R.A."/>
            <person name="Wolfner M.F."/>
            <person name="Wong A."/>
            <person name="Wong G.K."/>
            <person name="Wu C.I."/>
            <person name="Wu G."/>
            <person name="Yamamoto D."/>
            <person name="Yang H.P."/>
            <person name="Yang S.P."/>
            <person name="Yorke J.A."/>
            <person name="Yoshida K."/>
            <person name="Zdobnov E."/>
            <person name="Zhang P."/>
            <person name="Zhang Y."/>
            <person name="Zimin A.V."/>
            <person name="Baldwin J."/>
            <person name="Abdouelleil A."/>
            <person name="Abdulkadir J."/>
            <person name="Abebe A."/>
            <person name="Abera B."/>
            <person name="Abreu J."/>
            <person name="Acer S.C."/>
            <person name="Aftuck L."/>
            <person name="Alexander A."/>
            <person name="An P."/>
            <person name="Anderson E."/>
            <person name="Anderson S."/>
            <person name="Arachi H."/>
            <person name="Azer M."/>
            <person name="Bachantsang P."/>
            <person name="Barry A."/>
            <person name="Bayul T."/>
            <person name="Berlin A."/>
            <person name="Bessette D."/>
            <person name="Bloom T."/>
            <person name="Blye J."/>
            <person name="Boguslavskiy L."/>
            <person name="Bonnet C."/>
            <person name="Boukhgalter B."/>
            <person name="Bourzgui I."/>
            <person name="Brown A."/>
            <person name="Cahill P."/>
            <person name="Channer S."/>
            <person name="Cheshatsang Y."/>
            <person name="Chuda L."/>
            <person name="Citroen M."/>
            <person name="Collymore A."/>
            <person name="Cooke P."/>
            <person name="Costello M."/>
            <person name="D'Aco K."/>
            <person name="Daza R."/>
            <person name="De Haan G."/>
            <person name="DeGray S."/>
            <person name="DeMaso C."/>
            <person name="Dhargay N."/>
            <person name="Dooley K."/>
            <person name="Dooley E."/>
            <person name="Doricent M."/>
            <person name="Dorje P."/>
            <person name="Dorjee K."/>
            <person name="Dupes A."/>
            <person name="Elong R."/>
            <person name="Falk J."/>
            <person name="Farina A."/>
            <person name="Faro S."/>
            <person name="Ferguson D."/>
            <person name="Fisher S."/>
            <person name="Foley C.D."/>
            <person name="Franke A."/>
            <person name="Friedrich D."/>
            <person name="Gadbois L."/>
            <person name="Gearin G."/>
            <person name="Gearin C.R."/>
            <person name="Giannoukos G."/>
            <person name="Goode T."/>
            <person name="Graham J."/>
            <person name="Grandbois E."/>
            <person name="Grewal S."/>
            <person name="Gyaltsen K."/>
            <person name="Hafez N."/>
            <person name="Hagos B."/>
            <person name="Hall J."/>
            <person name="Henson C."/>
            <person name="Hollinger A."/>
            <person name="Honan T."/>
            <person name="Huard M.D."/>
            <person name="Hughes L."/>
            <person name="Hurhula B."/>
            <person name="Husby M.E."/>
            <person name="Kamat A."/>
            <person name="Kanga B."/>
            <person name="Kashin S."/>
            <person name="Khazanovich D."/>
            <person name="Kisner P."/>
            <person name="Lance K."/>
            <person name="Lara M."/>
            <person name="Lee W."/>
            <person name="Lennon N."/>
            <person name="Letendre F."/>
            <person name="LeVine R."/>
            <person name="Lipovsky A."/>
            <person name="Liu X."/>
            <person name="Liu J."/>
            <person name="Liu S."/>
            <person name="Lokyitsang T."/>
            <person name="Lokyitsang Y."/>
            <person name="Lubonja R."/>
            <person name="Lui A."/>
            <person name="MacDonald P."/>
            <person name="Magnisalis V."/>
            <person name="Maru K."/>
            <person name="Matthews C."/>
            <person name="McCusker W."/>
            <person name="McDonough S."/>
            <person name="Mehta T."/>
            <person name="Meldrim J."/>
            <person name="Meneus L."/>
            <person name="Mihai O."/>
            <person name="Mihalev A."/>
            <person name="Mihova T."/>
            <person name="Mittelman R."/>
            <person name="Mlenga V."/>
            <person name="Montmayeur A."/>
            <person name="Mulrain L."/>
            <person name="Navidi A."/>
            <person name="Naylor J."/>
            <person name="Negash T."/>
            <person name="Nguyen T."/>
            <person name="Nguyen N."/>
            <person name="Nicol R."/>
            <person name="Norbu C."/>
            <person name="Norbu N."/>
            <person name="Novod N."/>
            <person name="O'Neill B."/>
            <person name="Osman S."/>
            <person name="Markiewicz E."/>
            <person name="Oyono O.L."/>
            <person name="Patti C."/>
            <person name="Phunkhang P."/>
            <person name="Pierre F."/>
            <person name="Priest M."/>
            <person name="Raghuraman S."/>
            <person name="Rege F."/>
            <person name="Reyes R."/>
            <person name="Rise C."/>
            <person name="Rogov P."/>
            <person name="Ross K."/>
            <person name="Ryan E."/>
            <person name="Settipalli S."/>
            <person name="Shea T."/>
            <person name="Sherpa N."/>
            <person name="Shi L."/>
            <person name="Shih D."/>
            <person name="Sparrow T."/>
            <person name="Spaulding J."/>
            <person name="Stalker J."/>
            <person name="Stange-Thomann N."/>
            <person name="Stavropoulos S."/>
            <person name="Stone C."/>
            <person name="Strader C."/>
            <person name="Tesfaye S."/>
            <person name="Thomson T."/>
            <person name="Thoulutsang Y."/>
            <person name="Thoulutsang D."/>
            <person name="Topham K."/>
            <person name="Topping I."/>
            <person name="Tsamla T."/>
            <person name="Vassiliev H."/>
            <person name="Vo A."/>
            <person name="Wangchuk T."/>
            <person name="Wangdi T."/>
            <person name="Weiand M."/>
            <person name="Wilkinson J."/>
            <person name="Wilson A."/>
            <person name="Yadav S."/>
            <person name="Young G."/>
            <person name="Yu Q."/>
            <person name="Zembek L."/>
            <person name="Zhong D."/>
            <person name="Zimmer A."/>
            <person name="Zwirko Z."/>
            <person name="Jaffe D.B."/>
            <person name="Alvarez P."/>
            <person name="Brockman W."/>
            <person name="Butler J."/>
            <person name="Chin C."/>
            <person name="Gnerre S."/>
            <person name="Grabherr M."/>
            <person name="Kleber M."/>
            <person name="Mauceli E."/>
            <person name="MacCallum I."/>
        </authorList>
    </citation>
    <scope>NUCLEOTIDE SEQUENCE [LARGE SCALE GENOMIC DNA]</scope>
    <source>
        <strain evidence="5">Tucson 14030-0811.24</strain>
    </source>
</reference>
<protein>
    <recommendedName>
        <fullName evidence="6">C2H2-type domain-containing protein</fullName>
    </recommendedName>
</protein>
<dbReference type="GO" id="GO:0006383">
    <property type="term" value="P:transcription by RNA polymerase III"/>
    <property type="evidence" value="ECO:0007669"/>
    <property type="project" value="TreeGrafter"/>
</dbReference>
<dbReference type="InterPro" id="IPR015943">
    <property type="entry name" value="WD40/YVTN_repeat-like_dom_sf"/>
</dbReference>
<comment type="subcellular location">
    <subcellularLocation>
        <location evidence="1">Nucleus</location>
    </subcellularLocation>
</comment>
<dbReference type="InParanoid" id="B4ML35"/>
<dbReference type="SUPFAM" id="SSF50978">
    <property type="entry name" value="WD40 repeat-like"/>
    <property type="match status" value="1"/>
</dbReference>
<organism evidence="4 5">
    <name type="scientific">Drosophila willistoni</name>
    <name type="common">Fruit fly</name>
    <dbReference type="NCBI Taxonomy" id="7260"/>
    <lineage>
        <taxon>Eukaryota</taxon>
        <taxon>Metazoa</taxon>
        <taxon>Ecdysozoa</taxon>
        <taxon>Arthropoda</taxon>
        <taxon>Hexapoda</taxon>
        <taxon>Insecta</taxon>
        <taxon>Pterygota</taxon>
        <taxon>Neoptera</taxon>
        <taxon>Endopterygota</taxon>
        <taxon>Diptera</taxon>
        <taxon>Brachycera</taxon>
        <taxon>Muscomorpha</taxon>
        <taxon>Ephydroidea</taxon>
        <taxon>Drosophilidae</taxon>
        <taxon>Drosophila</taxon>
        <taxon>Sophophora</taxon>
    </lineage>
</organism>
<keyword evidence="2" id="KW-0804">Transcription</keyword>
<dbReference type="InterPro" id="IPR036322">
    <property type="entry name" value="WD40_repeat_dom_sf"/>
</dbReference>